<keyword evidence="4" id="KW-1185">Reference proteome</keyword>
<feature type="chain" id="PRO_5003603876" evidence="1">
    <location>
        <begin position="22"/>
        <end position="130"/>
    </location>
</feature>
<reference evidence="3 4" key="1">
    <citation type="journal article" date="2012" name="Stand. Genomic Sci.">
        <title>Complete genome sequencing and analysis of Saprospira grandis str. Lewin, a predatory marine bacterium.</title>
        <authorList>
            <person name="Saw J.H."/>
            <person name="Yuryev A."/>
            <person name="Kanbe M."/>
            <person name="Hou S."/>
            <person name="Young A.G."/>
            <person name="Aizawa S."/>
            <person name="Alam M."/>
        </authorList>
    </citation>
    <scope>NUCLEOTIDE SEQUENCE [LARGE SCALE GENOMIC DNA]</scope>
    <source>
        <strain evidence="3 4">Lewin</strain>
    </source>
</reference>
<dbReference type="GO" id="GO:0055085">
    <property type="term" value="P:transmembrane transport"/>
    <property type="evidence" value="ECO:0007669"/>
    <property type="project" value="InterPro"/>
</dbReference>
<dbReference type="HOGENOM" id="CLU_065795_3_2_10"/>
<keyword evidence="1" id="KW-0732">Signal</keyword>
<evidence type="ECO:0000313" key="4">
    <source>
        <dbReference type="Proteomes" id="UP000007519"/>
    </source>
</evidence>
<dbReference type="GO" id="GO:0098797">
    <property type="term" value="C:plasma membrane protein complex"/>
    <property type="evidence" value="ECO:0007669"/>
    <property type="project" value="TreeGrafter"/>
</dbReference>
<gene>
    <name evidence="3" type="ordered locus">SGRA_3106</name>
</gene>
<dbReference type="PANTHER" id="PTHR33446:SF2">
    <property type="entry name" value="PROTEIN TONB"/>
    <property type="match status" value="1"/>
</dbReference>
<name>H6KZQ8_SAPGL</name>
<dbReference type="eggNOG" id="COG0810">
    <property type="taxonomic scope" value="Bacteria"/>
</dbReference>
<dbReference type="OrthoDB" id="9812355at2"/>
<evidence type="ECO:0000313" key="3">
    <source>
        <dbReference type="EMBL" id="AFC25834.1"/>
    </source>
</evidence>
<feature type="domain" description="TonB C-terminal" evidence="2">
    <location>
        <begin position="40"/>
        <end position="130"/>
    </location>
</feature>
<protein>
    <submittedName>
        <fullName evidence="3">TonB family protein</fullName>
    </submittedName>
</protein>
<proteinExistence type="predicted"/>
<evidence type="ECO:0000259" key="2">
    <source>
        <dbReference type="PROSITE" id="PS52015"/>
    </source>
</evidence>
<sequence>MKQIFALFFLISSLGLSQVHAQEGEEPRFPGCEDALDYDCADMKMLQFLFSNLKHPQAAKDANVQGTVVASFTVKADGSISAPSVKEGLGHGCDEEVIRLINLMPKWIPGTDPEGNPIDMEWEIDVKFKN</sequence>
<dbReference type="InterPro" id="IPR051045">
    <property type="entry name" value="TonB-dependent_transducer"/>
</dbReference>
<dbReference type="STRING" id="984262.SGRA_3106"/>
<feature type="signal peptide" evidence="1">
    <location>
        <begin position="1"/>
        <end position="21"/>
    </location>
</feature>
<dbReference type="PROSITE" id="PS52015">
    <property type="entry name" value="TONB_CTD"/>
    <property type="match status" value="1"/>
</dbReference>
<dbReference type="AlphaFoldDB" id="H6KZQ8"/>
<dbReference type="InterPro" id="IPR037682">
    <property type="entry name" value="TonB_C"/>
</dbReference>
<organism evidence="3 4">
    <name type="scientific">Saprospira grandis (strain Lewin)</name>
    <dbReference type="NCBI Taxonomy" id="984262"/>
    <lineage>
        <taxon>Bacteria</taxon>
        <taxon>Pseudomonadati</taxon>
        <taxon>Bacteroidota</taxon>
        <taxon>Saprospiria</taxon>
        <taxon>Saprospirales</taxon>
        <taxon>Saprospiraceae</taxon>
        <taxon>Saprospira</taxon>
    </lineage>
</organism>
<dbReference type="SUPFAM" id="SSF74653">
    <property type="entry name" value="TolA/TonB C-terminal domain"/>
    <property type="match status" value="1"/>
</dbReference>
<dbReference type="Gene3D" id="3.30.1150.10">
    <property type="match status" value="1"/>
</dbReference>
<dbReference type="Proteomes" id="UP000007519">
    <property type="component" value="Chromosome"/>
</dbReference>
<dbReference type="KEGG" id="sgn:SGRA_3106"/>
<accession>H6KZQ8</accession>
<dbReference type="PANTHER" id="PTHR33446">
    <property type="entry name" value="PROTEIN TONB-RELATED"/>
    <property type="match status" value="1"/>
</dbReference>
<evidence type="ECO:0000256" key="1">
    <source>
        <dbReference type="SAM" id="SignalP"/>
    </source>
</evidence>
<dbReference type="RefSeq" id="WP_015693433.1">
    <property type="nucleotide sequence ID" value="NC_016940.1"/>
</dbReference>
<dbReference type="EMBL" id="CP002831">
    <property type="protein sequence ID" value="AFC25834.1"/>
    <property type="molecule type" value="Genomic_DNA"/>
</dbReference>
<dbReference type="GO" id="GO:0031992">
    <property type="term" value="F:energy transducer activity"/>
    <property type="evidence" value="ECO:0007669"/>
    <property type="project" value="TreeGrafter"/>
</dbReference>
<dbReference type="Pfam" id="PF03544">
    <property type="entry name" value="TonB_C"/>
    <property type="match status" value="1"/>
</dbReference>